<evidence type="ECO:0000259" key="6">
    <source>
        <dbReference type="PROSITE" id="PS50977"/>
    </source>
</evidence>
<dbReference type="GO" id="GO:0000976">
    <property type="term" value="F:transcription cis-regulatory region binding"/>
    <property type="evidence" value="ECO:0007669"/>
    <property type="project" value="TreeGrafter"/>
</dbReference>
<dbReference type="SUPFAM" id="SSF48498">
    <property type="entry name" value="Tetracyclin repressor-like, C-terminal domain"/>
    <property type="match status" value="1"/>
</dbReference>
<accession>A0A7W8QL65</accession>
<dbReference type="RefSeq" id="WP_184392045.1">
    <property type="nucleotide sequence ID" value="NZ_BAAAJD010000043.1"/>
</dbReference>
<evidence type="ECO:0000313" key="7">
    <source>
        <dbReference type="EMBL" id="MBB5432482.1"/>
    </source>
</evidence>
<dbReference type="InterPro" id="IPR009057">
    <property type="entry name" value="Homeodomain-like_sf"/>
</dbReference>
<dbReference type="PROSITE" id="PS50977">
    <property type="entry name" value="HTH_TETR_2"/>
    <property type="match status" value="1"/>
</dbReference>
<dbReference type="SUPFAM" id="SSF46689">
    <property type="entry name" value="Homeodomain-like"/>
    <property type="match status" value="1"/>
</dbReference>
<feature type="DNA-binding region" description="H-T-H motif" evidence="4">
    <location>
        <begin position="48"/>
        <end position="67"/>
    </location>
</feature>
<dbReference type="InterPro" id="IPR001647">
    <property type="entry name" value="HTH_TetR"/>
</dbReference>
<dbReference type="InterPro" id="IPR050109">
    <property type="entry name" value="HTH-type_TetR-like_transc_reg"/>
</dbReference>
<dbReference type="EMBL" id="JACHDB010000001">
    <property type="protein sequence ID" value="MBB5432482.1"/>
    <property type="molecule type" value="Genomic_DNA"/>
</dbReference>
<evidence type="ECO:0000313" key="8">
    <source>
        <dbReference type="Proteomes" id="UP000572635"/>
    </source>
</evidence>
<dbReference type="PANTHER" id="PTHR30055:SF148">
    <property type="entry name" value="TETR-FAMILY TRANSCRIPTIONAL REGULATOR"/>
    <property type="match status" value="1"/>
</dbReference>
<dbReference type="Pfam" id="PF16859">
    <property type="entry name" value="TetR_C_11"/>
    <property type="match status" value="1"/>
</dbReference>
<name>A0A7W8QL65_9ACTN</name>
<keyword evidence="2 4" id="KW-0238">DNA-binding</keyword>
<protein>
    <submittedName>
        <fullName evidence="7">AcrR family transcriptional regulator</fullName>
    </submittedName>
</protein>
<dbReference type="Gene3D" id="1.10.10.60">
    <property type="entry name" value="Homeodomain-like"/>
    <property type="match status" value="1"/>
</dbReference>
<dbReference type="GO" id="GO:0003700">
    <property type="term" value="F:DNA-binding transcription factor activity"/>
    <property type="evidence" value="ECO:0007669"/>
    <property type="project" value="TreeGrafter"/>
</dbReference>
<dbReference type="AlphaFoldDB" id="A0A7W8QL65"/>
<evidence type="ECO:0000256" key="2">
    <source>
        <dbReference type="ARBA" id="ARBA00023125"/>
    </source>
</evidence>
<dbReference type="Proteomes" id="UP000572635">
    <property type="component" value="Unassembled WGS sequence"/>
</dbReference>
<dbReference type="Gene3D" id="1.10.357.10">
    <property type="entry name" value="Tetracycline Repressor, domain 2"/>
    <property type="match status" value="1"/>
</dbReference>
<dbReference type="InterPro" id="IPR011075">
    <property type="entry name" value="TetR_C"/>
</dbReference>
<comment type="caution">
    <text evidence="7">The sequence shown here is derived from an EMBL/GenBank/DDBJ whole genome shotgun (WGS) entry which is preliminary data.</text>
</comment>
<gene>
    <name evidence="7" type="ORF">HDA36_002566</name>
</gene>
<dbReference type="InterPro" id="IPR036271">
    <property type="entry name" value="Tet_transcr_reg_TetR-rel_C_sf"/>
</dbReference>
<dbReference type="Pfam" id="PF00440">
    <property type="entry name" value="TetR_N"/>
    <property type="match status" value="1"/>
</dbReference>
<dbReference type="PANTHER" id="PTHR30055">
    <property type="entry name" value="HTH-TYPE TRANSCRIPTIONAL REGULATOR RUTR"/>
    <property type="match status" value="1"/>
</dbReference>
<keyword evidence="1" id="KW-0805">Transcription regulation</keyword>
<reference evidence="7 8" key="1">
    <citation type="submission" date="2020-08" db="EMBL/GenBank/DDBJ databases">
        <title>Sequencing the genomes of 1000 actinobacteria strains.</title>
        <authorList>
            <person name="Klenk H.-P."/>
        </authorList>
    </citation>
    <scope>NUCLEOTIDE SEQUENCE [LARGE SCALE GENOMIC DNA]</scope>
    <source>
        <strain evidence="7 8">DSM 44551</strain>
    </source>
</reference>
<organism evidence="7 8">
    <name type="scientific">Nocardiopsis composta</name>
    <dbReference type="NCBI Taxonomy" id="157465"/>
    <lineage>
        <taxon>Bacteria</taxon>
        <taxon>Bacillati</taxon>
        <taxon>Actinomycetota</taxon>
        <taxon>Actinomycetes</taxon>
        <taxon>Streptosporangiales</taxon>
        <taxon>Nocardiopsidaceae</taxon>
        <taxon>Nocardiopsis</taxon>
    </lineage>
</organism>
<evidence type="ECO:0000256" key="4">
    <source>
        <dbReference type="PROSITE-ProRule" id="PRU00335"/>
    </source>
</evidence>
<evidence type="ECO:0000256" key="5">
    <source>
        <dbReference type="SAM" id="MobiDB-lite"/>
    </source>
</evidence>
<feature type="domain" description="HTH tetR-type" evidence="6">
    <location>
        <begin position="25"/>
        <end position="85"/>
    </location>
</feature>
<keyword evidence="3" id="KW-0804">Transcription</keyword>
<feature type="region of interest" description="Disordered" evidence="5">
    <location>
        <begin position="1"/>
        <end position="24"/>
    </location>
</feature>
<proteinExistence type="predicted"/>
<evidence type="ECO:0000256" key="3">
    <source>
        <dbReference type="ARBA" id="ARBA00023163"/>
    </source>
</evidence>
<keyword evidence="8" id="KW-1185">Reference proteome</keyword>
<evidence type="ECO:0000256" key="1">
    <source>
        <dbReference type="ARBA" id="ARBA00023015"/>
    </source>
</evidence>
<sequence>MTDRNRTAEEGGGGAEPRAKRRRGEELVAAIHRAALEETAEHGMGRLTMEGIARRAGTAKTSLYRRWSAPEDIVLEALYRVFPVEEPSPGADDLRGDLIAALVLMRDALPEPLLSKVMGSVLDEATRRPELHERLYKEVFDARGGRFTRTVLLHYAEHGRIDPARLTPVVFDIGEALLIKYGVDNLGVPDDDYIAAIVDQAILPAVGYPPGAGPVG</sequence>